<keyword evidence="2" id="KW-1003">Cell membrane</keyword>
<protein>
    <submittedName>
        <fullName evidence="7">Oligosaccharide flippase family protein</fullName>
    </submittedName>
</protein>
<dbReference type="InterPro" id="IPR050833">
    <property type="entry name" value="Poly_Biosynth_Transport"/>
</dbReference>
<gene>
    <name evidence="7" type="ORF">I7X30_11695</name>
</gene>
<evidence type="ECO:0000313" key="7">
    <source>
        <dbReference type="EMBL" id="MBI1647712.1"/>
    </source>
</evidence>
<feature type="transmembrane region" description="Helical" evidence="6">
    <location>
        <begin position="381"/>
        <end position="400"/>
    </location>
</feature>
<feature type="transmembrane region" description="Helical" evidence="6">
    <location>
        <begin position="9"/>
        <end position="29"/>
    </location>
</feature>
<name>A0ABS0SPS1_9FLAO</name>
<accession>A0ABS0SPS1</accession>
<feature type="transmembrane region" description="Helical" evidence="6">
    <location>
        <begin position="150"/>
        <end position="172"/>
    </location>
</feature>
<feature type="transmembrane region" description="Helical" evidence="6">
    <location>
        <begin position="178"/>
        <end position="200"/>
    </location>
</feature>
<evidence type="ECO:0000256" key="1">
    <source>
        <dbReference type="ARBA" id="ARBA00004651"/>
    </source>
</evidence>
<feature type="transmembrane region" description="Helical" evidence="6">
    <location>
        <begin position="118"/>
        <end position="138"/>
    </location>
</feature>
<feature type="transmembrane region" description="Helical" evidence="6">
    <location>
        <begin position="80"/>
        <end position="106"/>
    </location>
</feature>
<comment type="caution">
    <text evidence="7">The sequence shown here is derived from an EMBL/GenBank/DDBJ whole genome shotgun (WGS) entry which is preliminary data.</text>
</comment>
<evidence type="ECO:0000256" key="6">
    <source>
        <dbReference type="SAM" id="Phobius"/>
    </source>
</evidence>
<feature type="transmembrane region" description="Helical" evidence="6">
    <location>
        <begin position="437"/>
        <end position="466"/>
    </location>
</feature>
<keyword evidence="3 6" id="KW-0812">Transmembrane</keyword>
<feature type="transmembrane region" description="Helical" evidence="6">
    <location>
        <begin position="212"/>
        <end position="231"/>
    </location>
</feature>
<evidence type="ECO:0000256" key="4">
    <source>
        <dbReference type="ARBA" id="ARBA00022989"/>
    </source>
</evidence>
<keyword evidence="4 6" id="KW-1133">Transmembrane helix</keyword>
<evidence type="ECO:0000256" key="2">
    <source>
        <dbReference type="ARBA" id="ARBA00022475"/>
    </source>
</evidence>
<keyword evidence="5 6" id="KW-0472">Membrane</keyword>
<dbReference type="PANTHER" id="PTHR30250:SF11">
    <property type="entry name" value="O-ANTIGEN TRANSPORTER-RELATED"/>
    <property type="match status" value="1"/>
</dbReference>
<feature type="transmembrane region" description="Helical" evidence="6">
    <location>
        <begin position="246"/>
        <end position="267"/>
    </location>
</feature>
<dbReference type="Proteomes" id="UP000641139">
    <property type="component" value="Unassembled WGS sequence"/>
</dbReference>
<dbReference type="Pfam" id="PF01943">
    <property type="entry name" value="Polysacc_synt"/>
    <property type="match status" value="1"/>
</dbReference>
<proteinExistence type="predicted"/>
<dbReference type="PANTHER" id="PTHR30250">
    <property type="entry name" value="PST FAMILY PREDICTED COLANIC ACID TRANSPORTER"/>
    <property type="match status" value="1"/>
</dbReference>
<evidence type="ECO:0000313" key="8">
    <source>
        <dbReference type="Proteomes" id="UP000641139"/>
    </source>
</evidence>
<dbReference type="EMBL" id="JAEFDC010000012">
    <property type="protein sequence ID" value="MBI1647712.1"/>
    <property type="molecule type" value="Genomic_DNA"/>
</dbReference>
<organism evidence="7 8">
    <name type="scientific">Capnocytophaga periodontitidis</name>
    <dbReference type="NCBI Taxonomy" id="2795027"/>
    <lineage>
        <taxon>Bacteria</taxon>
        <taxon>Pseudomonadati</taxon>
        <taxon>Bacteroidota</taxon>
        <taxon>Flavobacteriia</taxon>
        <taxon>Flavobacteriales</taxon>
        <taxon>Flavobacteriaceae</taxon>
        <taxon>Capnocytophaga</taxon>
    </lineage>
</organism>
<feature type="transmembrane region" description="Helical" evidence="6">
    <location>
        <begin position="49"/>
        <end position="68"/>
    </location>
</feature>
<feature type="transmembrane region" description="Helical" evidence="6">
    <location>
        <begin position="412"/>
        <end position="431"/>
    </location>
</feature>
<evidence type="ECO:0000256" key="5">
    <source>
        <dbReference type="ARBA" id="ARBA00023136"/>
    </source>
</evidence>
<sequence length="474" mass="54605">MSKLLKQSVLYAIGEIVPKLVSFFLLPIYTHYLSKTDYGIISYTNSFVMFLFVLCVLSLNSYVLRFYFEKEDETYRKRLLGNFYIIIAGINILLSLLAYFSLPIIIEKYHIQVPWNPYFKLAVIANFLEVFSVIPLVLYRVKQQAKWFTILSLSRTLLQMLLIFLLIVVFKWGILGHFYGRLFSLIPFFFIYWVIIARNATLNFNFTELKKGLAFSTPLLPGALAYLALSLSDRIILERFVPMSQIGIYSLAYTLALTLNIVIQGFYKAVEPEIFQHYGKDSFNTFIKKTQNTFFLVVYIGAMFITLFSQEVFKIMASKEFYEGYLLVPILMIGVIMTGQNVIFGGIIIAEKKSKILGGATIIGAIVSVTFNLSLMRYGGVYIAAISSAVSFALMNFILYSKMNYEEKNLKSPLLALLFFIVITFGLFYGMNIVSSWWSIVIKILLLSLYFILLLRVFNIHLRYLVTIIKKRKK</sequence>
<comment type="subcellular location">
    <subcellularLocation>
        <location evidence="1">Cell membrane</location>
        <topology evidence="1">Multi-pass membrane protein</topology>
    </subcellularLocation>
</comment>
<dbReference type="InterPro" id="IPR002797">
    <property type="entry name" value="Polysacc_synth"/>
</dbReference>
<reference evidence="7 8" key="1">
    <citation type="journal article" date="2021" name="Int. J. Syst. Evol. Microbiol.">
        <title>Capnocytophaga periodontitidis sp. nov., isolated from subgingival plaque of periodontitis patient.</title>
        <authorList>
            <person name="Zhang Y."/>
            <person name="Qiao D."/>
            <person name="Shi W."/>
            <person name="Wu D."/>
            <person name="Cai M."/>
        </authorList>
    </citation>
    <scope>NUCLEOTIDE SEQUENCE [LARGE SCALE GENOMIC DNA]</scope>
    <source>
        <strain evidence="7 8">051621</strain>
    </source>
</reference>
<feature type="transmembrane region" description="Helical" evidence="6">
    <location>
        <begin position="294"/>
        <end position="313"/>
    </location>
</feature>
<evidence type="ECO:0000256" key="3">
    <source>
        <dbReference type="ARBA" id="ARBA00022692"/>
    </source>
</evidence>
<dbReference type="RefSeq" id="WP_198467256.1">
    <property type="nucleotide sequence ID" value="NZ_JAEFDC010000012.1"/>
</dbReference>
<keyword evidence="8" id="KW-1185">Reference proteome</keyword>
<feature type="transmembrane region" description="Helical" evidence="6">
    <location>
        <begin position="356"/>
        <end position="375"/>
    </location>
</feature>
<feature type="transmembrane region" description="Helical" evidence="6">
    <location>
        <begin position="325"/>
        <end position="349"/>
    </location>
</feature>